<dbReference type="EMBL" id="JANUAE010000018">
    <property type="protein sequence ID" value="MCS3711798.1"/>
    <property type="molecule type" value="Genomic_DNA"/>
</dbReference>
<dbReference type="AlphaFoldDB" id="A0A9X2QG04"/>
<dbReference type="Proteomes" id="UP001155057">
    <property type="component" value="Unassembled WGS sequence"/>
</dbReference>
<accession>A0A9X2QG04</accession>
<gene>
    <name evidence="1" type="ORF">GGP61_003433</name>
</gene>
<organism evidence="1 2">
    <name type="scientific">Salinibacter ruber</name>
    <dbReference type="NCBI Taxonomy" id="146919"/>
    <lineage>
        <taxon>Bacteria</taxon>
        <taxon>Pseudomonadati</taxon>
        <taxon>Rhodothermota</taxon>
        <taxon>Rhodothermia</taxon>
        <taxon>Rhodothermales</taxon>
        <taxon>Salinibacteraceae</taxon>
        <taxon>Salinibacter</taxon>
    </lineage>
</organism>
<proteinExistence type="predicted"/>
<evidence type="ECO:0000313" key="1">
    <source>
        <dbReference type="EMBL" id="MCS3711798.1"/>
    </source>
</evidence>
<sequence length="172" mass="20181">MEYSERDPDYQQHGVKSYLIEDEKTDEYSGINWDLYEVACLQDKDGETVVMPLSLSANLYTCALNSLSTLRKHEWATEKQIRFLESICFREQEKREEEGPDPYYELTLTESYAEEEAARELTEEEEEKLRELVNTSSNITQNQTDIIMEFSTLLRSSLNETAKKFEERKYGA</sequence>
<comment type="caution">
    <text evidence="1">The sequence shown here is derived from an EMBL/GenBank/DDBJ whole genome shotgun (WGS) entry which is preliminary data.</text>
</comment>
<dbReference type="RefSeq" id="WP_259088149.1">
    <property type="nucleotide sequence ID" value="NZ_JANTZP010000017.1"/>
</dbReference>
<reference evidence="1" key="1">
    <citation type="submission" date="2022-08" db="EMBL/GenBank/DDBJ databases">
        <title>Genomic Encyclopedia of Type Strains, Phase V (KMG-V): Genome sequencing to study the core and pangenomes of soil and plant-associated prokaryotes.</title>
        <authorList>
            <person name="Whitman W."/>
        </authorList>
    </citation>
    <scope>NUCLEOTIDE SEQUENCE</scope>
    <source>
        <strain evidence="1">SP3049</strain>
    </source>
</reference>
<name>A0A9X2QG04_9BACT</name>
<protein>
    <submittedName>
        <fullName evidence="1">Uncharacterized protein</fullName>
    </submittedName>
</protein>
<evidence type="ECO:0000313" key="2">
    <source>
        <dbReference type="Proteomes" id="UP001155057"/>
    </source>
</evidence>